<keyword evidence="1" id="KW-0677">Repeat</keyword>
<keyword evidence="5" id="KW-1185">Reference proteome</keyword>
<evidence type="ECO:0000256" key="1">
    <source>
        <dbReference type="ARBA" id="ARBA00022737"/>
    </source>
</evidence>
<feature type="compositionally biased region" description="Basic residues" evidence="2">
    <location>
        <begin position="727"/>
        <end position="740"/>
    </location>
</feature>
<dbReference type="InterPro" id="IPR055231">
    <property type="entry name" value="2AA_helical"/>
</dbReference>
<dbReference type="GO" id="GO:0004672">
    <property type="term" value="F:protein kinase activity"/>
    <property type="evidence" value="ECO:0007669"/>
    <property type="project" value="InterPro"/>
</dbReference>
<name>A0AAV8V190_9RHOD</name>
<dbReference type="Pfam" id="PF22956">
    <property type="entry name" value="VPS15-like_hel"/>
    <property type="match status" value="1"/>
</dbReference>
<reference evidence="4 5" key="1">
    <citation type="journal article" date="2023" name="Nat. Commun.">
        <title>Origin of minicircular mitochondrial genomes in red algae.</title>
        <authorList>
            <person name="Lee Y."/>
            <person name="Cho C.H."/>
            <person name="Lee Y.M."/>
            <person name="Park S.I."/>
            <person name="Yang J.H."/>
            <person name="West J.A."/>
            <person name="Bhattacharya D."/>
            <person name="Yoon H.S."/>
        </authorList>
    </citation>
    <scope>NUCLEOTIDE SEQUENCE [LARGE SCALE GENOMIC DNA]</scope>
    <source>
        <strain evidence="4 5">CCMP1338</strain>
        <tissue evidence="4">Whole cell</tissue>
    </source>
</reference>
<sequence length="740" mass="79666">MNVQGLGYTITETIPSYSNAQVWGLQKGVKKETGEEALIFVYDPKSDKQGLKKRLAQSCQLRLKTFRHPDILKFITSTEGSDGSLHIATENAVPLADLMQKGSLTPEAIQWGLVCVSRALGFVHSGTLVHGSLSPASVFVTPSGDWKLGGFETIQPKDSVGNLRECIELQPEQYRPPEVARGMWSSLSNAPVHGIDAWALGCLIYAVHAGSFNSPEELRNINKLPKGLHPFYQQLLGSNAENRARCSDLPEFDYFKKAKFVDLNLFLDNLAIKDAFEKEAFLKRLPGMMEKLPRDFCVNKVLPVLCSSFDIGIGGSAAFSSIVGLKPRMTDEEFKRKVVDPHASKWYTNPNLSLQLKMELLQAINIFAKLFDPKEMNNKVFPALCNGFTDQTSPALRDLTIKTSVHVAPLLNERNLNSVLMAKFAALQVDPEPAIRTNTTVCIGKLASVMTVATRQKTLVPAFARAIKDPFPPARAAALSALLSTDEYYSATDIAMKLYPVVGPVLVDPETDVRASAFKLMKTWQPKLESYDAELKKRSAQTAQTAVNNGQQTNGQQQDSSWGFGSLSSMTSALIGTEDKPAGKTSATPEVGGGIPSTQAGSMVSAQAPMTSTVSSFDTGALAGGVDPGDEDDGWGDDVDFDDAFSKASAAPKQVSNPGGGLSLQGSQQIADPWAVGSGSAAQTNKGDDLWDLIPKSKPSTTSSKKNSNAKSADDDWGSILGPAGSTKKKGNPKLGAVRR</sequence>
<dbReference type="SMART" id="SM00220">
    <property type="entry name" value="S_TKc"/>
    <property type="match status" value="1"/>
</dbReference>
<feature type="domain" description="Protein kinase" evidence="3">
    <location>
        <begin position="8"/>
        <end position="255"/>
    </location>
</feature>
<comment type="caution">
    <text evidence="4">The sequence shown here is derived from an EMBL/GenBank/DDBJ whole genome shotgun (WGS) entry which is preliminary data.</text>
</comment>
<dbReference type="PANTHER" id="PTHR12984">
    <property type="entry name" value="SCY1-RELATED S/T PROTEIN KINASE-LIKE"/>
    <property type="match status" value="1"/>
</dbReference>
<proteinExistence type="predicted"/>
<evidence type="ECO:0000313" key="5">
    <source>
        <dbReference type="Proteomes" id="UP001157974"/>
    </source>
</evidence>
<dbReference type="Proteomes" id="UP001157974">
    <property type="component" value="Unassembled WGS sequence"/>
</dbReference>
<dbReference type="PANTHER" id="PTHR12984:SF3">
    <property type="entry name" value="N-TERMINAL KINASE-LIKE PROTEIN"/>
    <property type="match status" value="1"/>
</dbReference>
<gene>
    <name evidence="4" type="ORF">NDN08_003599</name>
</gene>
<feature type="compositionally biased region" description="Low complexity" evidence="2">
    <location>
        <begin position="696"/>
        <end position="711"/>
    </location>
</feature>
<dbReference type="InterPro" id="IPR016024">
    <property type="entry name" value="ARM-type_fold"/>
</dbReference>
<feature type="region of interest" description="Disordered" evidence="2">
    <location>
        <begin position="619"/>
        <end position="642"/>
    </location>
</feature>
<dbReference type="SUPFAM" id="SSF48371">
    <property type="entry name" value="ARM repeat"/>
    <property type="match status" value="1"/>
</dbReference>
<dbReference type="InterPro" id="IPR000719">
    <property type="entry name" value="Prot_kinase_dom"/>
</dbReference>
<dbReference type="Pfam" id="PF00069">
    <property type="entry name" value="Pkinase"/>
    <property type="match status" value="1"/>
</dbReference>
<evidence type="ECO:0000256" key="2">
    <source>
        <dbReference type="SAM" id="MobiDB-lite"/>
    </source>
</evidence>
<dbReference type="InterPro" id="IPR051177">
    <property type="entry name" value="CIK-Related_Protein"/>
</dbReference>
<dbReference type="GO" id="GO:0005524">
    <property type="term" value="F:ATP binding"/>
    <property type="evidence" value="ECO:0007669"/>
    <property type="project" value="InterPro"/>
</dbReference>
<accession>A0AAV8V190</accession>
<feature type="compositionally biased region" description="Acidic residues" evidence="2">
    <location>
        <begin position="628"/>
        <end position="642"/>
    </location>
</feature>
<dbReference type="InterPro" id="IPR011009">
    <property type="entry name" value="Kinase-like_dom_sf"/>
</dbReference>
<feature type="compositionally biased region" description="Low complexity" evidence="2">
    <location>
        <begin position="542"/>
        <end position="558"/>
    </location>
</feature>
<dbReference type="AlphaFoldDB" id="A0AAV8V190"/>
<feature type="region of interest" description="Disordered" evidence="2">
    <location>
        <begin position="542"/>
        <end position="563"/>
    </location>
</feature>
<dbReference type="PROSITE" id="PS50011">
    <property type="entry name" value="PROTEIN_KINASE_DOM"/>
    <property type="match status" value="1"/>
</dbReference>
<organism evidence="4 5">
    <name type="scientific">Rhodosorus marinus</name>
    <dbReference type="NCBI Taxonomy" id="101924"/>
    <lineage>
        <taxon>Eukaryota</taxon>
        <taxon>Rhodophyta</taxon>
        <taxon>Stylonematophyceae</taxon>
        <taxon>Stylonematales</taxon>
        <taxon>Stylonemataceae</taxon>
        <taxon>Rhodosorus</taxon>
    </lineage>
</organism>
<dbReference type="Gene3D" id="1.25.10.10">
    <property type="entry name" value="Leucine-rich Repeat Variant"/>
    <property type="match status" value="1"/>
</dbReference>
<feature type="region of interest" description="Disordered" evidence="2">
    <location>
        <begin position="577"/>
        <end position="604"/>
    </location>
</feature>
<dbReference type="Gene3D" id="1.10.510.10">
    <property type="entry name" value="Transferase(Phosphotransferase) domain 1"/>
    <property type="match status" value="1"/>
</dbReference>
<dbReference type="Gene3D" id="3.30.200.20">
    <property type="entry name" value="Phosphorylase Kinase, domain 1"/>
    <property type="match status" value="1"/>
</dbReference>
<feature type="region of interest" description="Disordered" evidence="2">
    <location>
        <begin position="675"/>
        <end position="740"/>
    </location>
</feature>
<evidence type="ECO:0000259" key="3">
    <source>
        <dbReference type="PROSITE" id="PS50011"/>
    </source>
</evidence>
<evidence type="ECO:0000313" key="4">
    <source>
        <dbReference type="EMBL" id="KAJ8907117.1"/>
    </source>
</evidence>
<protein>
    <recommendedName>
        <fullName evidence="3">Protein kinase domain-containing protein</fullName>
    </recommendedName>
</protein>
<dbReference type="SUPFAM" id="SSF56112">
    <property type="entry name" value="Protein kinase-like (PK-like)"/>
    <property type="match status" value="1"/>
</dbReference>
<dbReference type="InterPro" id="IPR011989">
    <property type="entry name" value="ARM-like"/>
</dbReference>
<dbReference type="EMBL" id="JAMWBK010000003">
    <property type="protein sequence ID" value="KAJ8907117.1"/>
    <property type="molecule type" value="Genomic_DNA"/>
</dbReference>